<comment type="caution">
    <text evidence="2">The sequence shown here is derived from an EMBL/GenBank/DDBJ whole genome shotgun (WGS) entry which is preliminary data.</text>
</comment>
<organism evidence="2 3">
    <name type="scientific">Gonium pectorale</name>
    <name type="common">Green alga</name>
    <dbReference type="NCBI Taxonomy" id="33097"/>
    <lineage>
        <taxon>Eukaryota</taxon>
        <taxon>Viridiplantae</taxon>
        <taxon>Chlorophyta</taxon>
        <taxon>core chlorophytes</taxon>
        <taxon>Chlorophyceae</taxon>
        <taxon>CS clade</taxon>
        <taxon>Chlamydomonadales</taxon>
        <taxon>Volvocaceae</taxon>
        <taxon>Gonium</taxon>
    </lineage>
</organism>
<dbReference type="EMBL" id="LSYV01000009">
    <property type="protein sequence ID" value="KXZ52737.1"/>
    <property type="molecule type" value="Genomic_DNA"/>
</dbReference>
<feature type="compositionally biased region" description="Low complexity" evidence="1">
    <location>
        <begin position="150"/>
        <end position="172"/>
    </location>
</feature>
<feature type="region of interest" description="Disordered" evidence="1">
    <location>
        <begin position="150"/>
        <end position="186"/>
    </location>
</feature>
<accession>A0A150GSB5</accession>
<gene>
    <name evidence="2" type="ORF">GPECTOR_8g13</name>
</gene>
<name>A0A150GSB5_GONPE</name>
<evidence type="ECO:0000313" key="3">
    <source>
        <dbReference type="Proteomes" id="UP000075714"/>
    </source>
</evidence>
<reference evidence="3" key="1">
    <citation type="journal article" date="2016" name="Nat. Commun.">
        <title>The Gonium pectorale genome demonstrates co-option of cell cycle regulation during the evolution of multicellularity.</title>
        <authorList>
            <person name="Hanschen E.R."/>
            <person name="Marriage T.N."/>
            <person name="Ferris P.J."/>
            <person name="Hamaji T."/>
            <person name="Toyoda A."/>
            <person name="Fujiyama A."/>
            <person name="Neme R."/>
            <person name="Noguchi H."/>
            <person name="Minakuchi Y."/>
            <person name="Suzuki M."/>
            <person name="Kawai-Toyooka H."/>
            <person name="Smith D.R."/>
            <person name="Sparks H."/>
            <person name="Anderson J."/>
            <person name="Bakaric R."/>
            <person name="Luria V."/>
            <person name="Karger A."/>
            <person name="Kirschner M.W."/>
            <person name="Durand P.M."/>
            <person name="Michod R.E."/>
            <person name="Nozaki H."/>
            <person name="Olson B.J."/>
        </authorList>
    </citation>
    <scope>NUCLEOTIDE SEQUENCE [LARGE SCALE GENOMIC DNA]</scope>
    <source>
        <strain evidence="3">NIES-2863</strain>
    </source>
</reference>
<feature type="region of interest" description="Disordered" evidence="1">
    <location>
        <begin position="209"/>
        <end position="228"/>
    </location>
</feature>
<dbReference type="Proteomes" id="UP000075714">
    <property type="component" value="Unassembled WGS sequence"/>
</dbReference>
<dbReference type="AlphaFoldDB" id="A0A150GSB5"/>
<proteinExistence type="predicted"/>
<keyword evidence="3" id="KW-1185">Reference proteome</keyword>
<evidence type="ECO:0000313" key="2">
    <source>
        <dbReference type="EMBL" id="KXZ52737.1"/>
    </source>
</evidence>
<evidence type="ECO:0000256" key="1">
    <source>
        <dbReference type="SAM" id="MobiDB-lite"/>
    </source>
</evidence>
<sequence length="350" mass="34939">MLRLSVSTTSALSARGASAPGSALPHAAACALASFRALVQGGNAFGSCGCATAGRQTHSASCRGDATHRAPAAAAAAPPAAPSASGAPVVVSPCVYQSLSLLVLLQECTRRAYGRPLLEVSDPLVLPDRLDSLPCCVVLLAPSPPPLLSQPSAAAPSARPAPGTGAVSDGSGSADGQGVGSGAQDDRDAAATLPVQYMNRAAAEALRVASSSDGGTKGTTGGSNAAAGGDAGVCAGTALLFDRWELRDGGDSDGRRVLLEGRPLVPEIPPGSAPGEEAVAGLQDAVRAQADAVRALKTQQGLPNQDPRVVAAVAQLQRLKSDLELTQRLREAFSERVGPLQALLAAEAAQ</sequence>
<dbReference type="OrthoDB" id="551126at2759"/>
<protein>
    <submittedName>
        <fullName evidence="2">Uncharacterized protein</fullName>
    </submittedName>
</protein>